<evidence type="ECO:0000313" key="3">
    <source>
        <dbReference type="EMBL" id="MBW0133353.1"/>
    </source>
</evidence>
<feature type="transmembrane region" description="Helical" evidence="2">
    <location>
        <begin position="52"/>
        <end position="72"/>
    </location>
</feature>
<dbReference type="Proteomes" id="UP000694287">
    <property type="component" value="Unassembled WGS sequence"/>
</dbReference>
<evidence type="ECO:0000313" key="4">
    <source>
        <dbReference type="Proteomes" id="UP000694287"/>
    </source>
</evidence>
<protein>
    <submittedName>
        <fullName evidence="3">Uncharacterized protein</fullName>
    </submittedName>
</protein>
<feature type="transmembrane region" description="Helical" evidence="2">
    <location>
        <begin position="25"/>
        <end position="45"/>
    </location>
</feature>
<dbReference type="RefSeq" id="WP_218602563.1">
    <property type="nucleotide sequence ID" value="NZ_JADQDJ010000071.1"/>
</dbReference>
<evidence type="ECO:0000256" key="2">
    <source>
        <dbReference type="SAM" id="Phobius"/>
    </source>
</evidence>
<keyword evidence="2" id="KW-0472">Membrane</keyword>
<feature type="transmembrane region" description="Helical" evidence="2">
    <location>
        <begin position="123"/>
        <end position="141"/>
    </location>
</feature>
<keyword evidence="2" id="KW-0812">Transmembrane</keyword>
<feature type="compositionally biased region" description="Low complexity" evidence="1">
    <location>
        <begin position="155"/>
        <end position="172"/>
    </location>
</feature>
<organism evidence="3 4">
    <name type="scientific">Pseudonocardia abyssalis</name>
    <dbReference type="NCBI Taxonomy" id="2792008"/>
    <lineage>
        <taxon>Bacteria</taxon>
        <taxon>Bacillati</taxon>
        <taxon>Actinomycetota</taxon>
        <taxon>Actinomycetes</taxon>
        <taxon>Pseudonocardiales</taxon>
        <taxon>Pseudonocardiaceae</taxon>
        <taxon>Pseudonocardia</taxon>
    </lineage>
</organism>
<keyword evidence="4" id="KW-1185">Reference proteome</keyword>
<dbReference type="EMBL" id="JADQDK010000001">
    <property type="protein sequence ID" value="MBW0133353.1"/>
    <property type="molecule type" value="Genomic_DNA"/>
</dbReference>
<evidence type="ECO:0000256" key="1">
    <source>
        <dbReference type="SAM" id="MobiDB-lite"/>
    </source>
</evidence>
<gene>
    <name evidence="3" type="ORF">I4I81_03660</name>
</gene>
<name>A0ABS6UM77_9PSEU</name>
<feature type="region of interest" description="Disordered" evidence="1">
    <location>
        <begin position="151"/>
        <end position="178"/>
    </location>
</feature>
<feature type="transmembrane region" description="Helical" evidence="2">
    <location>
        <begin position="92"/>
        <end position="111"/>
    </location>
</feature>
<sequence length="178" mass="17784">MLVHVVAIAATGGPPTGPVSLRTPATFAETGALVCWSLALVLPVLRMRREHLVGGAAVLFAVGETAVIGVQASRGVPSHNNFTTPLAALTRGGAAGTAGVFVVGVLVLLVATLQARVPGDVRLGIAAGALVLHAGIGMVIVNDSGVLQEDRRRVPGPVDGRPGAAADPARAGTSCSRP</sequence>
<reference evidence="3 4" key="1">
    <citation type="submission" date="2020-11" db="EMBL/GenBank/DDBJ databases">
        <title>Pseudonocardia abyssalis sp. nov. and Pseudonocardia oceani sp. nov., description and phylogenomic analysis of two novel actinomycetes isolated from the deep Southern Ocean.</title>
        <authorList>
            <person name="Parra J."/>
        </authorList>
    </citation>
    <scope>NUCLEOTIDE SEQUENCE [LARGE SCALE GENOMIC DNA]</scope>
    <source>
        <strain evidence="3 4">KRD-168</strain>
    </source>
</reference>
<keyword evidence="2" id="KW-1133">Transmembrane helix</keyword>
<proteinExistence type="predicted"/>
<comment type="caution">
    <text evidence="3">The sequence shown here is derived from an EMBL/GenBank/DDBJ whole genome shotgun (WGS) entry which is preliminary data.</text>
</comment>
<accession>A0ABS6UM77</accession>